<protein>
    <submittedName>
        <fullName evidence="1">Uncharacterized protein</fullName>
    </submittedName>
</protein>
<dbReference type="EMBL" id="CP036525">
    <property type="protein sequence ID" value="QDT04567.1"/>
    <property type="molecule type" value="Genomic_DNA"/>
</dbReference>
<evidence type="ECO:0000313" key="1">
    <source>
        <dbReference type="EMBL" id="QDT04567.1"/>
    </source>
</evidence>
<proteinExistence type="predicted"/>
<dbReference type="Proteomes" id="UP000318538">
    <property type="component" value="Chromosome"/>
</dbReference>
<dbReference type="AlphaFoldDB" id="A0A517NBQ4"/>
<gene>
    <name evidence="1" type="ORF">K227x_29590</name>
</gene>
<dbReference type="KEGG" id="rlc:K227x_29590"/>
<reference evidence="1 2" key="1">
    <citation type="submission" date="2019-02" db="EMBL/GenBank/DDBJ databases">
        <title>Deep-cultivation of Planctomycetes and their phenomic and genomic characterization uncovers novel biology.</title>
        <authorList>
            <person name="Wiegand S."/>
            <person name="Jogler M."/>
            <person name="Boedeker C."/>
            <person name="Pinto D."/>
            <person name="Vollmers J."/>
            <person name="Rivas-Marin E."/>
            <person name="Kohn T."/>
            <person name="Peeters S.H."/>
            <person name="Heuer A."/>
            <person name="Rast P."/>
            <person name="Oberbeckmann S."/>
            <person name="Bunk B."/>
            <person name="Jeske O."/>
            <person name="Meyerdierks A."/>
            <person name="Storesund J.E."/>
            <person name="Kallscheuer N."/>
            <person name="Luecker S."/>
            <person name="Lage O.M."/>
            <person name="Pohl T."/>
            <person name="Merkel B.J."/>
            <person name="Hornburger P."/>
            <person name="Mueller R.-W."/>
            <person name="Bruemmer F."/>
            <person name="Labrenz M."/>
            <person name="Spormann A.M."/>
            <person name="Op den Camp H."/>
            <person name="Overmann J."/>
            <person name="Amann R."/>
            <person name="Jetten M.S.M."/>
            <person name="Mascher T."/>
            <person name="Medema M.H."/>
            <person name="Devos D.P."/>
            <person name="Kaster A.-K."/>
            <person name="Ovreas L."/>
            <person name="Rohde M."/>
            <person name="Galperin M.Y."/>
            <person name="Jogler C."/>
        </authorList>
    </citation>
    <scope>NUCLEOTIDE SEQUENCE [LARGE SCALE GENOMIC DNA]</scope>
    <source>
        <strain evidence="1 2">K22_7</strain>
    </source>
</reference>
<name>A0A517NBQ4_9BACT</name>
<keyword evidence="2" id="KW-1185">Reference proteome</keyword>
<sequence length="68" mass="6717">MGGTPFCAAQQGTELFDCGHRGCPAGNLSLTNLGGFFGISSPAVAPRSAEPSFANLAGGSSGTSVDRL</sequence>
<accession>A0A517NBQ4</accession>
<organism evidence="1 2">
    <name type="scientific">Rubripirellula lacrimiformis</name>
    <dbReference type="NCBI Taxonomy" id="1930273"/>
    <lineage>
        <taxon>Bacteria</taxon>
        <taxon>Pseudomonadati</taxon>
        <taxon>Planctomycetota</taxon>
        <taxon>Planctomycetia</taxon>
        <taxon>Pirellulales</taxon>
        <taxon>Pirellulaceae</taxon>
        <taxon>Rubripirellula</taxon>
    </lineage>
</organism>
<evidence type="ECO:0000313" key="2">
    <source>
        <dbReference type="Proteomes" id="UP000318538"/>
    </source>
</evidence>